<dbReference type="SUPFAM" id="SSF88713">
    <property type="entry name" value="Glycoside hydrolase/deacetylase"/>
    <property type="match status" value="1"/>
</dbReference>
<evidence type="ECO:0000313" key="4">
    <source>
        <dbReference type="EMBL" id="MBT1686459.1"/>
    </source>
</evidence>
<dbReference type="InterPro" id="IPR052046">
    <property type="entry name" value="GH57_Enzymes"/>
</dbReference>
<dbReference type="CDD" id="cd10795">
    <property type="entry name" value="GH57N_MJA1_like"/>
    <property type="match status" value="1"/>
</dbReference>
<evidence type="ECO:0000256" key="1">
    <source>
        <dbReference type="ARBA" id="ARBA00006821"/>
    </source>
</evidence>
<keyword evidence="2" id="KW-0119">Carbohydrate metabolism</keyword>
<protein>
    <submittedName>
        <fullName evidence="4">Glycoside hydrolase family 57 protein</fullName>
    </submittedName>
</protein>
<evidence type="ECO:0000256" key="2">
    <source>
        <dbReference type="ARBA" id="ARBA00023277"/>
    </source>
</evidence>
<dbReference type="InterPro" id="IPR004300">
    <property type="entry name" value="Glyco_hydro_57_N"/>
</dbReference>
<dbReference type="Pfam" id="PF03065">
    <property type="entry name" value="Glyco_hydro_57"/>
    <property type="match status" value="1"/>
</dbReference>
<dbReference type="GO" id="GO:0016787">
    <property type="term" value="F:hydrolase activity"/>
    <property type="evidence" value="ECO:0007669"/>
    <property type="project" value="UniProtKB-KW"/>
</dbReference>
<sequence length="419" mass="48195">MNSDQQYLNLYFQVHQPQRLNMFQFFDVGSGRGYFDDDLNGDIVSRLAERCYLPANALLLRLIDRHPEIKVTFSISGTALEQFERYTPKVLQSFRQLEETGSVEFLGETYYHSLACFLSPKEFALQIGRHQQKLGALIGASTTFFRNTELIYSDAIGKQVSELGFTGMYVEGCDRMLAGRTPNALYRHATEDLVLVPRNYRLSDDVAFRYSDKTWREWPLTGKKFASWLGRLPRHEKMVSLGMDYETFGEHTPHSTGIFTFLDDFITVMRKSRKFRFINPSEMASLLPVEHAAGAKEGVSWADEARDVSAWLGNAMQRDAFGSLERLHDAVMASDDVVLIDAYRHLQTSDHFYYMATKDGADDGVHRYFSPYTSPYEAFMNFMNILADLELRVGRLRHRRHMVYATPPALETDPAPIRW</sequence>
<keyword evidence="4" id="KW-0378">Hydrolase</keyword>
<dbReference type="RefSeq" id="WP_254089696.1">
    <property type="nucleotide sequence ID" value="NZ_JAHESC010000008.1"/>
</dbReference>
<comment type="similarity">
    <text evidence="1">Belongs to the glycosyl hydrolase 57 family.</text>
</comment>
<dbReference type="AlphaFoldDB" id="A0AAP2D7D0"/>
<dbReference type="EMBL" id="JAHESC010000008">
    <property type="protein sequence ID" value="MBT1686459.1"/>
    <property type="molecule type" value="Genomic_DNA"/>
</dbReference>
<proteinExistence type="inferred from homology"/>
<name>A0AAP2D7D0_9BACT</name>
<reference evidence="4 5" key="1">
    <citation type="submission" date="2021-05" db="EMBL/GenBank/DDBJ databases">
        <title>A Polyphasic approach of four new species of the genus Ohtaekwangia: Ohtaekwangia histidinii sp. nov., Ohtaekwangia cretensis sp. nov., Ohtaekwangia indiensis sp. nov., Ohtaekwangia reichenbachii sp. nov. from diverse environment.</title>
        <authorList>
            <person name="Octaviana S."/>
        </authorList>
    </citation>
    <scope>NUCLEOTIDE SEQUENCE [LARGE SCALE GENOMIC DNA]</scope>
    <source>
        <strain evidence="4 5">PWU37</strain>
    </source>
</reference>
<gene>
    <name evidence="4" type="ORF">KK078_07835</name>
</gene>
<keyword evidence="5" id="KW-1185">Reference proteome</keyword>
<dbReference type="Proteomes" id="UP001319180">
    <property type="component" value="Unassembled WGS sequence"/>
</dbReference>
<feature type="domain" description="Glycoside hydrolase family 57 N-terminal" evidence="3">
    <location>
        <begin position="10"/>
        <end position="288"/>
    </location>
</feature>
<evidence type="ECO:0000313" key="5">
    <source>
        <dbReference type="Proteomes" id="UP001319180"/>
    </source>
</evidence>
<dbReference type="InterPro" id="IPR011330">
    <property type="entry name" value="Glyco_hydro/deAcase_b/a-brl"/>
</dbReference>
<comment type="caution">
    <text evidence="4">The sequence shown here is derived from an EMBL/GenBank/DDBJ whole genome shotgun (WGS) entry which is preliminary data.</text>
</comment>
<dbReference type="GO" id="GO:0005975">
    <property type="term" value="P:carbohydrate metabolic process"/>
    <property type="evidence" value="ECO:0007669"/>
    <property type="project" value="InterPro"/>
</dbReference>
<dbReference type="Gene3D" id="3.20.110.20">
    <property type="match status" value="1"/>
</dbReference>
<dbReference type="PANTHER" id="PTHR36306:SF1">
    <property type="entry name" value="ALPHA-AMYLASE-RELATED"/>
    <property type="match status" value="1"/>
</dbReference>
<accession>A0AAP2D7D0</accession>
<evidence type="ECO:0000259" key="3">
    <source>
        <dbReference type="Pfam" id="PF03065"/>
    </source>
</evidence>
<organism evidence="4 5">
    <name type="scientific">Dawidia soli</name>
    <dbReference type="NCBI Taxonomy" id="2782352"/>
    <lineage>
        <taxon>Bacteria</taxon>
        <taxon>Pseudomonadati</taxon>
        <taxon>Bacteroidota</taxon>
        <taxon>Cytophagia</taxon>
        <taxon>Cytophagales</taxon>
        <taxon>Chryseotaleaceae</taxon>
        <taxon>Dawidia</taxon>
    </lineage>
</organism>
<dbReference type="PANTHER" id="PTHR36306">
    <property type="entry name" value="ALPHA-AMYLASE-RELATED-RELATED"/>
    <property type="match status" value="1"/>
</dbReference>